<proteinExistence type="predicted"/>
<dbReference type="EMBL" id="VIWU01000001">
    <property type="protein sequence ID" value="TWF80798.1"/>
    <property type="molecule type" value="Genomic_DNA"/>
</dbReference>
<dbReference type="AlphaFoldDB" id="A0A561T101"/>
<evidence type="ECO:0000259" key="2">
    <source>
        <dbReference type="Pfam" id="PF00561"/>
    </source>
</evidence>
<dbReference type="OrthoDB" id="9812774at2"/>
<dbReference type="Proteomes" id="UP000321261">
    <property type="component" value="Unassembled WGS sequence"/>
</dbReference>
<dbReference type="InterPro" id="IPR050266">
    <property type="entry name" value="AB_hydrolase_sf"/>
</dbReference>
<feature type="domain" description="AB hydrolase-1" evidence="2">
    <location>
        <begin position="27"/>
        <end position="271"/>
    </location>
</feature>
<keyword evidence="4" id="KW-1185">Reference proteome</keyword>
<sequence length="341" mass="36491">MLDGFARADVATPGGARIRVRTAGTGPPLVLLHGYPQTSAMWHLVAPELARDHTVVLADLPGYGDSLAPPDARVEAFGKRAMAAEIVAAMAELGFDRFAVAGHDRGARCAYRLALDHPDTVTALAVLDILPTADVFARVDAAFARSAWHWFFLAQPGDLPERLIAADPDAFFLRGATPFARDALAEYRAAWSRPEVVHAMCQDYRAGATVDVADDEADRGRRTIACPTLVLWGTGGPLGREPDVLGTWRAWAPEATGHALECGHHVAEERPAETIVAVQEILASPIPVPPAGSPPSNSAAQLHAGRTGRRPEYARYEQPPSGAPSENLHPPTYPADSRRGH</sequence>
<organism evidence="3 4">
    <name type="scientific">Pseudonocardia hierapolitana</name>
    <dbReference type="NCBI Taxonomy" id="1128676"/>
    <lineage>
        <taxon>Bacteria</taxon>
        <taxon>Bacillati</taxon>
        <taxon>Actinomycetota</taxon>
        <taxon>Actinomycetes</taxon>
        <taxon>Pseudonocardiales</taxon>
        <taxon>Pseudonocardiaceae</taxon>
        <taxon>Pseudonocardia</taxon>
    </lineage>
</organism>
<dbReference type="PRINTS" id="PR00412">
    <property type="entry name" value="EPOXHYDRLASE"/>
</dbReference>
<dbReference type="Pfam" id="PF00561">
    <property type="entry name" value="Abhydrolase_1"/>
    <property type="match status" value="1"/>
</dbReference>
<gene>
    <name evidence="3" type="ORF">FHX44_116741</name>
</gene>
<dbReference type="SUPFAM" id="SSF53474">
    <property type="entry name" value="alpha/beta-Hydrolases"/>
    <property type="match status" value="1"/>
</dbReference>
<accession>A0A561T101</accession>
<dbReference type="InterPro" id="IPR029058">
    <property type="entry name" value="AB_hydrolase_fold"/>
</dbReference>
<dbReference type="InterPro" id="IPR000639">
    <property type="entry name" value="Epox_hydrolase-like"/>
</dbReference>
<dbReference type="RefSeq" id="WP_147259417.1">
    <property type="nucleotide sequence ID" value="NZ_VIWU01000001.1"/>
</dbReference>
<evidence type="ECO:0000256" key="1">
    <source>
        <dbReference type="SAM" id="MobiDB-lite"/>
    </source>
</evidence>
<comment type="caution">
    <text evidence="3">The sequence shown here is derived from an EMBL/GenBank/DDBJ whole genome shotgun (WGS) entry which is preliminary data.</text>
</comment>
<dbReference type="PANTHER" id="PTHR43798:SF33">
    <property type="entry name" value="HYDROLASE, PUTATIVE (AFU_ORTHOLOGUE AFUA_2G14860)-RELATED"/>
    <property type="match status" value="1"/>
</dbReference>
<reference evidence="3 4" key="1">
    <citation type="submission" date="2019-06" db="EMBL/GenBank/DDBJ databases">
        <title>Sequencing the genomes of 1000 actinobacteria strains.</title>
        <authorList>
            <person name="Klenk H.-P."/>
        </authorList>
    </citation>
    <scope>NUCLEOTIDE SEQUENCE [LARGE SCALE GENOMIC DNA]</scope>
    <source>
        <strain evidence="3 4">DSM 45671</strain>
    </source>
</reference>
<dbReference type="GO" id="GO:0016020">
    <property type="term" value="C:membrane"/>
    <property type="evidence" value="ECO:0007669"/>
    <property type="project" value="TreeGrafter"/>
</dbReference>
<protein>
    <submittedName>
        <fullName evidence="3">Haloacetate dehalogenase</fullName>
    </submittedName>
</protein>
<dbReference type="GO" id="GO:0003824">
    <property type="term" value="F:catalytic activity"/>
    <property type="evidence" value="ECO:0007669"/>
    <property type="project" value="InterPro"/>
</dbReference>
<name>A0A561T101_9PSEU</name>
<feature type="region of interest" description="Disordered" evidence="1">
    <location>
        <begin position="286"/>
        <end position="341"/>
    </location>
</feature>
<dbReference type="PANTHER" id="PTHR43798">
    <property type="entry name" value="MONOACYLGLYCEROL LIPASE"/>
    <property type="match status" value="1"/>
</dbReference>
<evidence type="ECO:0000313" key="3">
    <source>
        <dbReference type="EMBL" id="TWF80798.1"/>
    </source>
</evidence>
<evidence type="ECO:0000313" key="4">
    <source>
        <dbReference type="Proteomes" id="UP000321261"/>
    </source>
</evidence>
<dbReference type="InterPro" id="IPR000073">
    <property type="entry name" value="AB_hydrolase_1"/>
</dbReference>
<dbReference type="Gene3D" id="3.40.50.1820">
    <property type="entry name" value="alpha/beta hydrolase"/>
    <property type="match status" value="1"/>
</dbReference>